<dbReference type="EMBL" id="CAJVQB010048058">
    <property type="protein sequence ID" value="CAG8833790.1"/>
    <property type="molecule type" value="Genomic_DNA"/>
</dbReference>
<evidence type="ECO:0000313" key="2">
    <source>
        <dbReference type="EMBL" id="CAG8833790.1"/>
    </source>
</evidence>
<accession>A0ABN7WJC0</accession>
<sequence length="130" mass="15481">KVSVKKAEDIDRNIEVIARKEVPNQEVKTVIEGIKDVDTIYLIWAIETMTRAFYKREHIKKEGPIYSYDKLKKVFQADKNFKNFLDKLYLVAKPLEHVEKTMDYMKKLIIYICYLLALLNNTKINFFNLM</sequence>
<organism evidence="2 3">
    <name type="scientific">Gigaspora margarita</name>
    <dbReference type="NCBI Taxonomy" id="4874"/>
    <lineage>
        <taxon>Eukaryota</taxon>
        <taxon>Fungi</taxon>
        <taxon>Fungi incertae sedis</taxon>
        <taxon>Mucoromycota</taxon>
        <taxon>Glomeromycotina</taxon>
        <taxon>Glomeromycetes</taxon>
        <taxon>Diversisporales</taxon>
        <taxon>Gigasporaceae</taxon>
        <taxon>Gigaspora</taxon>
    </lineage>
</organism>
<keyword evidence="3" id="KW-1185">Reference proteome</keyword>
<feature type="non-terminal residue" evidence="2">
    <location>
        <position position="1"/>
    </location>
</feature>
<name>A0ABN7WJC0_GIGMA</name>
<gene>
    <name evidence="2" type="ORF">GMARGA_LOCUS31728</name>
</gene>
<keyword evidence="1" id="KW-0812">Transmembrane</keyword>
<dbReference type="Proteomes" id="UP000789901">
    <property type="component" value="Unassembled WGS sequence"/>
</dbReference>
<evidence type="ECO:0000313" key="3">
    <source>
        <dbReference type="Proteomes" id="UP000789901"/>
    </source>
</evidence>
<keyword evidence="1" id="KW-0472">Membrane</keyword>
<keyword evidence="1" id="KW-1133">Transmembrane helix</keyword>
<protein>
    <submittedName>
        <fullName evidence="2">2393_t:CDS:1</fullName>
    </submittedName>
</protein>
<reference evidence="2 3" key="1">
    <citation type="submission" date="2021-06" db="EMBL/GenBank/DDBJ databases">
        <authorList>
            <person name="Kallberg Y."/>
            <person name="Tangrot J."/>
            <person name="Rosling A."/>
        </authorList>
    </citation>
    <scope>NUCLEOTIDE SEQUENCE [LARGE SCALE GENOMIC DNA]</scope>
    <source>
        <strain evidence="2 3">120-4 pot B 10/14</strain>
    </source>
</reference>
<evidence type="ECO:0000256" key="1">
    <source>
        <dbReference type="SAM" id="Phobius"/>
    </source>
</evidence>
<proteinExistence type="predicted"/>
<comment type="caution">
    <text evidence="2">The sequence shown here is derived from an EMBL/GenBank/DDBJ whole genome shotgun (WGS) entry which is preliminary data.</text>
</comment>
<feature type="transmembrane region" description="Helical" evidence="1">
    <location>
        <begin position="108"/>
        <end position="127"/>
    </location>
</feature>